<feature type="transmembrane region" description="Helical" evidence="7">
    <location>
        <begin position="160"/>
        <end position="180"/>
    </location>
</feature>
<evidence type="ECO:0000313" key="9">
    <source>
        <dbReference type="EMBL" id="STY70718.1"/>
    </source>
</evidence>
<dbReference type="GO" id="GO:0005886">
    <property type="term" value="C:plasma membrane"/>
    <property type="evidence" value="ECO:0007669"/>
    <property type="project" value="UniProtKB-SubCell"/>
</dbReference>
<dbReference type="PANTHER" id="PTHR23501">
    <property type="entry name" value="MAJOR FACILITATOR SUPERFAMILY"/>
    <property type="match status" value="1"/>
</dbReference>
<feature type="transmembrane region" description="Helical" evidence="7">
    <location>
        <begin position="131"/>
        <end position="154"/>
    </location>
</feature>
<accession>A0A378NXL4</accession>
<dbReference type="Gene3D" id="1.20.1720.10">
    <property type="entry name" value="Multidrug resistance protein D"/>
    <property type="match status" value="1"/>
</dbReference>
<evidence type="ECO:0000256" key="1">
    <source>
        <dbReference type="ARBA" id="ARBA00004651"/>
    </source>
</evidence>
<keyword evidence="4 7" id="KW-0812">Transmembrane</keyword>
<name>A0A378NXL4_9FIRM</name>
<sequence>MDKTKQKIAFSFLIAIFLAAFEGVVVSTAAPVIVKSLHNFKMISWIFSIFLLTSAISTPIYGKLADLYGRKRIFMIGISIFLFGSLLAGLSQTMHQLIIFRGIQGIGAGAIFTIGFTMIGDIFTLEERSIIQGAISTIWGIAGLVGPLLGGFLIDYLSWQWIFFINIPFGLLSVYILAKFVHEQKPATNPKIDYLGAILLSIAIGSLLYGVMSLDEDFYLGVILLVITLISSILFYIQEARTSEPIVPLFILNKSSIIVNIITFISSFILIACSVYLPLHIQSIMGYSATIAGISLIGTSIAWFMSSISIAKLMKKYPTNIIVMFSSLILIFSSWLLTQLTIDTPLWHLSIYVFFFGFGFSGTLNTLTFIVQDSVKYNLRGAAVGLNMLTRTLAQTIGVTVLGAVLNVSTADFIQAHNLINITMQDFYDNTAPQYHELLRQALFYSLNNIYYILVGSSVLCLILSYFVPKHQSQK</sequence>
<feature type="transmembrane region" description="Helical" evidence="7">
    <location>
        <begin position="192"/>
        <end position="212"/>
    </location>
</feature>
<protein>
    <submittedName>
        <fullName evidence="9">Multidrug-efflux transporter 3</fullName>
    </submittedName>
</protein>
<feature type="transmembrane region" description="Helical" evidence="7">
    <location>
        <begin position="284"/>
        <end position="305"/>
    </location>
</feature>
<dbReference type="PANTHER" id="PTHR23501:SF191">
    <property type="entry name" value="VACUOLAR BASIC AMINO ACID TRANSPORTER 4"/>
    <property type="match status" value="1"/>
</dbReference>
<reference evidence="9 10" key="1">
    <citation type="submission" date="2018-06" db="EMBL/GenBank/DDBJ databases">
        <authorList>
            <consortium name="Pathogen Informatics"/>
            <person name="Doyle S."/>
        </authorList>
    </citation>
    <scope>NUCLEOTIDE SEQUENCE [LARGE SCALE GENOMIC DNA]</scope>
    <source>
        <strain evidence="9 10">NCTC10571</strain>
    </source>
</reference>
<gene>
    <name evidence="9" type="primary">bmr3</name>
    <name evidence="9" type="ORF">NCTC10571_00860</name>
</gene>
<dbReference type="PRINTS" id="PR01036">
    <property type="entry name" value="TCRTETB"/>
</dbReference>
<dbReference type="RefSeq" id="WP_015562582.1">
    <property type="nucleotide sequence ID" value="NZ_UGPP01000001.1"/>
</dbReference>
<comment type="subcellular location">
    <subcellularLocation>
        <location evidence="1">Cell membrane</location>
        <topology evidence="1">Multi-pass membrane protein</topology>
    </subcellularLocation>
</comment>
<evidence type="ECO:0000256" key="7">
    <source>
        <dbReference type="SAM" id="Phobius"/>
    </source>
</evidence>
<dbReference type="AlphaFoldDB" id="A0A378NXL4"/>
<evidence type="ECO:0000256" key="2">
    <source>
        <dbReference type="ARBA" id="ARBA00022448"/>
    </source>
</evidence>
<feature type="transmembrane region" description="Helical" evidence="7">
    <location>
        <begin position="257"/>
        <end position="278"/>
    </location>
</feature>
<evidence type="ECO:0000256" key="3">
    <source>
        <dbReference type="ARBA" id="ARBA00022475"/>
    </source>
</evidence>
<dbReference type="Proteomes" id="UP000255234">
    <property type="component" value="Unassembled WGS sequence"/>
</dbReference>
<evidence type="ECO:0000256" key="5">
    <source>
        <dbReference type="ARBA" id="ARBA00022989"/>
    </source>
</evidence>
<evidence type="ECO:0000256" key="6">
    <source>
        <dbReference type="ARBA" id="ARBA00023136"/>
    </source>
</evidence>
<dbReference type="InterPro" id="IPR036259">
    <property type="entry name" value="MFS_trans_sf"/>
</dbReference>
<proteinExistence type="predicted"/>
<organism evidence="9 10">
    <name type="scientific">Megamonas hypermegale</name>
    <dbReference type="NCBI Taxonomy" id="158847"/>
    <lineage>
        <taxon>Bacteria</taxon>
        <taxon>Bacillati</taxon>
        <taxon>Bacillota</taxon>
        <taxon>Negativicutes</taxon>
        <taxon>Selenomonadales</taxon>
        <taxon>Selenomonadaceae</taxon>
        <taxon>Megamonas</taxon>
    </lineage>
</organism>
<dbReference type="GO" id="GO:0022857">
    <property type="term" value="F:transmembrane transporter activity"/>
    <property type="evidence" value="ECO:0007669"/>
    <property type="project" value="InterPro"/>
</dbReference>
<feature type="transmembrane region" description="Helical" evidence="7">
    <location>
        <begin position="45"/>
        <end position="61"/>
    </location>
</feature>
<dbReference type="EMBL" id="UGPP01000001">
    <property type="protein sequence ID" value="STY70718.1"/>
    <property type="molecule type" value="Genomic_DNA"/>
</dbReference>
<feature type="transmembrane region" description="Helical" evidence="7">
    <location>
        <begin position="450"/>
        <end position="468"/>
    </location>
</feature>
<dbReference type="PROSITE" id="PS50850">
    <property type="entry name" value="MFS"/>
    <property type="match status" value="1"/>
</dbReference>
<feature type="transmembrane region" description="Helical" evidence="7">
    <location>
        <begin position="218"/>
        <end position="237"/>
    </location>
</feature>
<feature type="transmembrane region" description="Helical" evidence="7">
    <location>
        <begin position="392"/>
        <end position="414"/>
    </location>
</feature>
<feature type="transmembrane region" description="Helical" evidence="7">
    <location>
        <begin position="73"/>
        <end position="92"/>
    </location>
</feature>
<dbReference type="InterPro" id="IPR020846">
    <property type="entry name" value="MFS_dom"/>
</dbReference>
<dbReference type="FunFam" id="1.20.1720.10:FF:000004">
    <property type="entry name" value="EmrB/QacA family drug resistance transporter"/>
    <property type="match status" value="1"/>
</dbReference>
<dbReference type="Pfam" id="PF07690">
    <property type="entry name" value="MFS_1"/>
    <property type="match status" value="1"/>
</dbReference>
<dbReference type="CDD" id="cd17502">
    <property type="entry name" value="MFS_Azr1_MDR_like"/>
    <property type="match status" value="1"/>
</dbReference>
<dbReference type="Gene3D" id="1.20.1250.20">
    <property type="entry name" value="MFS general substrate transporter like domains"/>
    <property type="match status" value="1"/>
</dbReference>
<feature type="domain" description="Major facilitator superfamily (MFS) profile" evidence="8">
    <location>
        <begin position="8"/>
        <end position="473"/>
    </location>
</feature>
<evidence type="ECO:0000256" key="4">
    <source>
        <dbReference type="ARBA" id="ARBA00022692"/>
    </source>
</evidence>
<feature type="transmembrane region" description="Helical" evidence="7">
    <location>
        <begin position="317"/>
        <end position="337"/>
    </location>
</feature>
<feature type="transmembrane region" description="Helical" evidence="7">
    <location>
        <begin position="349"/>
        <end position="371"/>
    </location>
</feature>
<dbReference type="InterPro" id="IPR011701">
    <property type="entry name" value="MFS"/>
</dbReference>
<keyword evidence="2" id="KW-0813">Transport</keyword>
<keyword evidence="3" id="KW-1003">Cell membrane</keyword>
<keyword evidence="6 7" id="KW-0472">Membrane</keyword>
<keyword evidence="5 7" id="KW-1133">Transmembrane helix</keyword>
<evidence type="ECO:0000259" key="8">
    <source>
        <dbReference type="PROSITE" id="PS50850"/>
    </source>
</evidence>
<dbReference type="SUPFAM" id="SSF103473">
    <property type="entry name" value="MFS general substrate transporter"/>
    <property type="match status" value="1"/>
</dbReference>
<evidence type="ECO:0000313" key="10">
    <source>
        <dbReference type="Proteomes" id="UP000255234"/>
    </source>
</evidence>
<feature type="transmembrane region" description="Helical" evidence="7">
    <location>
        <begin position="98"/>
        <end position="119"/>
    </location>
</feature>